<evidence type="ECO:0000313" key="1">
    <source>
        <dbReference type="EMBL" id="GIN95164.1"/>
    </source>
</evidence>
<gene>
    <name evidence="2" type="ORF">D5F11_024920</name>
    <name evidence="1" type="ORF">J6TS1_10340</name>
</gene>
<comment type="caution">
    <text evidence="2">The sequence shown here is derived from an EMBL/GenBank/DDBJ whole genome shotgun (WGS) entry which is preliminary data.</text>
</comment>
<dbReference type="Gene3D" id="3.10.20.520">
    <property type="entry name" value="Phenylacetic acid degradation B"/>
    <property type="match status" value="1"/>
</dbReference>
<dbReference type="Proteomes" id="UP000680670">
    <property type="component" value="Unassembled WGS sequence"/>
</dbReference>
<evidence type="ECO:0008006" key="5">
    <source>
        <dbReference type="Google" id="ProtNLM"/>
    </source>
</evidence>
<dbReference type="Proteomes" id="UP000287296">
    <property type="component" value="Unassembled WGS sequence"/>
</dbReference>
<dbReference type="EMBL" id="QYTW02000046">
    <property type="protein sequence ID" value="RST57023.1"/>
    <property type="molecule type" value="Genomic_DNA"/>
</dbReference>
<protein>
    <recommendedName>
        <fullName evidence="5">Phenylacetic acid degradation B</fullName>
    </recommendedName>
</protein>
<dbReference type="InterPro" id="IPR038693">
    <property type="entry name" value="PaaB_sf"/>
</dbReference>
<dbReference type="OrthoDB" id="2680283at2"/>
<keyword evidence="4" id="KW-1185">Reference proteome</keyword>
<evidence type="ECO:0000313" key="3">
    <source>
        <dbReference type="Proteomes" id="UP000287296"/>
    </source>
</evidence>
<dbReference type="EMBL" id="BORJ01000002">
    <property type="protein sequence ID" value="GIN95164.1"/>
    <property type="molecule type" value="Genomic_DNA"/>
</dbReference>
<evidence type="ECO:0000313" key="4">
    <source>
        <dbReference type="Proteomes" id="UP000680670"/>
    </source>
</evidence>
<name>A0A429X0W3_SIMTE</name>
<proteinExistence type="predicted"/>
<reference evidence="2 3" key="1">
    <citation type="submission" date="2018-12" db="EMBL/GenBank/DDBJ databases">
        <authorList>
            <person name="Sun L."/>
            <person name="Chen Z."/>
        </authorList>
    </citation>
    <scope>NUCLEOTIDE SEQUENCE [LARGE SCALE GENOMIC DNA]</scope>
    <source>
        <strain evidence="2 3">LMG 29736</strain>
    </source>
</reference>
<evidence type="ECO:0000313" key="2">
    <source>
        <dbReference type="EMBL" id="RST57023.1"/>
    </source>
</evidence>
<accession>A0A429X0W3</accession>
<dbReference type="RefSeq" id="WP_120119582.1">
    <property type="nucleotide sequence ID" value="NZ_BORI01000001.1"/>
</dbReference>
<reference evidence="1 4" key="2">
    <citation type="submission" date="2021-03" db="EMBL/GenBank/DDBJ databases">
        <title>Antimicrobial resistance genes in bacteria isolated from Japanese honey, and their potential for conferring macrolide and lincosamide resistance in the American foulbrood pathogen Paenibacillus larvae.</title>
        <authorList>
            <person name="Okamoto M."/>
            <person name="Kumagai M."/>
            <person name="Kanamori H."/>
            <person name="Takamatsu D."/>
        </authorList>
    </citation>
    <scope>NUCLEOTIDE SEQUENCE [LARGE SCALE GENOMIC DNA]</scope>
    <source>
        <strain evidence="1 4">J6TS1</strain>
    </source>
</reference>
<sequence length="82" mass="9336">MGGQFKVTELSNEKLTFDIFTRIKRGDDLVHIGTVEAESPELAKIYAVFIYDEEDWAEMCVVERGQLHWAKKTKGLFAKKGA</sequence>
<dbReference type="AlphaFoldDB" id="A0A429X0W3"/>
<organism evidence="2 3">
    <name type="scientific">Siminovitchia terrae</name>
    <name type="common">Bacillus terrae</name>
    <dbReference type="NCBI Taxonomy" id="1914933"/>
    <lineage>
        <taxon>Bacteria</taxon>
        <taxon>Bacillati</taxon>
        <taxon>Bacillota</taxon>
        <taxon>Bacilli</taxon>
        <taxon>Bacillales</taxon>
        <taxon>Bacillaceae</taxon>
        <taxon>Siminovitchia</taxon>
    </lineage>
</organism>